<organism evidence="2 3">
    <name type="scientific">Agrobacterium tumefaciens</name>
    <dbReference type="NCBI Taxonomy" id="358"/>
    <lineage>
        <taxon>Bacteria</taxon>
        <taxon>Pseudomonadati</taxon>
        <taxon>Pseudomonadota</taxon>
        <taxon>Alphaproteobacteria</taxon>
        <taxon>Hyphomicrobiales</taxon>
        <taxon>Rhizobiaceae</taxon>
        <taxon>Rhizobium/Agrobacterium group</taxon>
        <taxon>Agrobacterium</taxon>
        <taxon>Agrobacterium tumefaciens complex</taxon>
    </lineage>
</organism>
<dbReference type="AlphaFoldDB" id="A0A176XK09"/>
<dbReference type="Proteomes" id="UP000077098">
    <property type="component" value="Unassembled WGS sequence"/>
</dbReference>
<evidence type="ECO:0000313" key="2">
    <source>
        <dbReference type="EMBL" id="OAE49656.1"/>
    </source>
</evidence>
<dbReference type="RefSeq" id="WP_063946893.1">
    <property type="nucleotide sequence ID" value="NZ_LXPS01000001.1"/>
</dbReference>
<protein>
    <submittedName>
        <fullName evidence="2">Uncharacterized protein</fullName>
    </submittedName>
</protein>
<accession>A0A176XK09</accession>
<dbReference type="Pfam" id="PF06966">
    <property type="entry name" value="DUF1295"/>
    <property type="match status" value="1"/>
</dbReference>
<proteinExistence type="predicted"/>
<dbReference type="PANTHER" id="PTHR32251">
    <property type="entry name" value="3-OXO-5-ALPHA-STEROID 4-DEHYDROGENASE"/>
    <property type="match status" value="1"/>
</dbReference>
<feature type="transmembrane region" description="Helical" evidence="1">
    <location>
        <begin position="53"/>
        <end position="72"/>
    </location>
</feature>
<dbReference type="EMBL" id="LXPS01000001">
    <property type="protein sequence ID" value="OAE49656.1"/>
    <property type="molecule type" value="Genomic_DNA"/>
</dbReference>
<dbReference type="GO" id="GO:0016020">
    <property type="term" value="C:membrane"/>
    <property type="evidence" value="ECO:0007669"/>
    <property type="project" value="TreeGrafter"/>
</dbReference>
<feature type="transmembrane region" description="Helical" evidence="1">
    <location>
        <begin position="92"/>
        <end position="117"/>
    </location>
</feature>
<evidence type="ECO:0000313" key="3">
    <source>
        <dbReference type="Proteomes" id="UP000077098"/>
    </source>
</evidence>
<gene>
    <name evidence="2" type="ORF">A7J57_15875</name>
</gene>
<keyword evidence="1" id="KW-0472">Membrane</keyword>
<dbReference type="PANTHER" id="PTHR32251:SF17">
    <property type="entry name" value="STEROID 5-ALPHA REDUCTASE C-TERMINAL DOMAIN-CONTAINING PROTEIN"/>
    <property type="match status" value="1"/>
</dbReference>
<dbReference type="PROSITE" id="PS50244">
    <property type="entry name" value="S5A_REDUCTASE"/>
    <property type="match status" value="1"/>
</dbReference>
<comment type="caution">
    <text evidence="2">The sequence shown here is derived from an EMBL/GenBank/DDBJ whole genome shotgun (WGS) entry which is preliminary data.</text>
</comment>
<dbReference type="Gene3D" id="1.20.120.1630">
    <property type="match status" value="1"/>
</dbReference>
<evidence type="ECO:0000256" key="1">
    <source>
        <dbReference type="SAM" id="Phobius"/>
    </source>
</evidence>
<dbReference type="InterPro" id="IPR010721">
    <property type="entry name" value="UstE-like"/>
</dbReference>
<name>A0A176XK09_AGRTU</name>
<keyword evidence="1" id="KW-0812">Transmembrane</keyword>
<keyword evidence="1" id="KW-1133">Transmembrane helix</keyword>
<feature type="transmembrane region" description="Helical" evidence="1">
    <location>
        <begin position="25"/>
        <end position="46"/>
    </location>
</feature>
<sequence>MLAVLMSLLMAGAWALQRATGSSGWIDTVWSASVGVGGVTAILLAAGDAHRRVAVAALVLVWSLRLAGHIGLRTRGGGEDPRYAKLIEEWGSAASFRLFVFLQIQAVAAFVLVLAVYLSASNGTEFPRLIDCFAIAIALGSLLGEAISDAQLSAFRKSPEAKTGVCETGLWRYSRHPNYFFEWLFWCNFPLLAIHGQAVSWASLAAPAMMYWLLVHVSGIPPLEEHMLKSRGEKFRALQKRVNAFFPGPRKIEETP</sequence>
<reference evidence="2 3" key="1">
    <citation type="submission" date="2016-05" db="EMBL/GenBank/DDBJ databases">
        <authorList>
            <person name="Lavstsen T."/>
            <person name="Jespersen J.S."/>
        </authorList>
    </citation>
    <scope>NUCLEOTIDE SEQUENCE [LARGE SCALE GENOMIC DNA]</scope>
    <source>
        <strain evidence="2 3">KCJ1736</strain>
    </source>
</reference>